<dbReference type="AlphaFoldDB" id="A0A7C5U6G1"/>
<gene>
    <name evidence="3" type="ORF">ENM46_02175</name>
</gene>
<feature type="domain" description="SMODS-associated and fused to various effectors" evidence="2">
    <location>
        <begin position="138"/>
        <end position="256"/>
    </location>
</feature>
<keyword evidence="1" id="KW-0812">Transmembrane</keyword>
<keyword evidence="1" id="KW-1133">Transmembrane helix</keyword>
<feature type="transmembrane region" description="Helical" evidence="1">
    <location>
        <begin position="72"/>
        <end position="90"/>
    </location>
</feature>
<comment type="caution">
    <text evidence="3">The sequence shown here is derived from an EMBL/GenBank/DDBJ whole genome shotgun (WGS) entry which is preliminary data.</text>
</comment>
<evidence type="ECO:0000259" key="2">
    <source>
        <dbReference type="Pfam" id="PF18145"/>
    </source>
</evidence>
<dbReference type="Pfam" id="PF18145">
    <property type="entry name" value="SAVED"/>
    <property type="match status" value="2"/>
</dbReference>
<evidence type="ECO:0000256" key="1">
    <source>
        <dbReference type="SAM" id="Phobius"/>
    </source>
</evidence>
<evidence type="ECO:0000313" key="3">
    <source>
        <dbReference type="EMBL" id="HHR33738.1"/>
    </source>
</evidence>
<dbReference type="EMBL" id="DRXW01000144">
    <property type="protein sequence ID" value="HHR33738.1"/>
    <property type="molecule type" value="Genomic_DNA"/>
</dbReference>
<dbReference type="NCBIfam" id="NF033611">
    <property type="entry name" value="SAVED"/>
    <property type="match status" value="1"/>
</dbReference>
<sequence length="256" mass="29301">MAHLPVFVAISSKFSEKDVISSYEGFLRIVSEKYEVLPERVIYFKNEDLSENWEDELEKVTDFLNEQISKGGILHLSLMVPATFALALGMNLSRSQIPPMVVYHYQAGRYFPVVDLIDNPRKVKDISKSMENILLDFENEATSKECAILIQFASHSMKSSVAEFLKKNNISCSMLEITHKSVGNLEIGDWSKEVSEVYKAIQDIRRENYIERFHFFMSAPISFAFVLGLSLGRYVPATIYQFIPGSQEIYKDVIKI</sequence>
<dbReference type="InterPro" id="IPR040836">
    <property type="entry name" value="SAVED"/>
</dbReference>
<reference evidence="3" key="1">
    <citation type="journal article" date="2020" name="mSystems">
        <title>Genome- and Community-Level Interaction Insights into Carbon Utilization and Element Cycling Functions of Hydrothermarchaeota in Hydrothermal Sediment.</title>
        <authorList>
            <person name="Zhou Z."/>
            <person name="Liu Y."/>
            <person name="Xu W."/>
            <person name="Pan J."/>
            <person name="Luo Z.H."/>
            <person name="Li M."/>
        </authorList>
    </citation>
    <scope>NUCLEOTIDE SEQUENCE [LARGE SCALE GENOMIC DNA]</scope>
    <source>
        <strain evidence="3">SpSt-1088</strain>
    </source>
</reference>
<accession>A0A7C5U6G1</accession>
<organism evidence="3">
    <name type="scientific">Fervidobacterium nodosum</name>
    <dbReference type="NCBI Taxonomy" id="2424"/>
    <lineage>
        <taxon>Bacteria</taxon>
        <taxon>Thermotogati</taxon>
        <taxon>Thermotogota</taxon>
        <taxon>Thermotogae</taxon>
        <taxon>Thermotogales</taxon>
        <taxon>Fervidobacteriaceae</taxon>
        <taxon>Fervidobacterium</taxon>
    </lineage>
</organism>
<protein>
    <submittedName>
        <fullName evidence="3">SAVED domain-containing protein</fullName>
    </submittedName>
</protein>
<feature type="transmembrane region" description="Helical" evidence="1">
    <location>
        <begin position="215"/>
        <end position="235"/>
    </location>
</feature>
<keyword evidence="1" id="KW-0472">Membrane</keyword>
<name>A0A7C5U6G1_9BACT</name>
<feature type="domain" description="SMODS-associated and fused to various effectors" evidence="2">
    <location>
        <begin position="8"/>
        <end position="115"/>
    </location>
</feature>
<proteinExistence type="predicted"/>